<feature type="compositionally biased region" description="Polar residues" evidence="2">
    <location>
        <begin position="390"/>
        <end position="408"/>
    </location>
</feature>
<accession>A0A3D8R9L1</accession>
<evidence type="ECO:0000256" key="1">
    <source>
        <dbReference type="PROSITE-ProRule" id="PRU00723"/>
    </source>
</evidence>
<dbReference type="GeneID" id="38118620"/>
<reference evidence="4 5" key="1">
    <citation type="journal article" date="2018" name="IMA Fungus">
        <title>IMA Genome-F 9: Draft genome sequence of Annulohypoxylon stygium, Aspergillus mulundensis, Berkeleyomyces basicola (syn. Thielaviopsis basicola), Ceratocystis smalleyi, two Cercospora beticola strains, Coleophoma cylindrospora, Fusarium fracticaudum, Phialophora cf. hyalina, and Morchella septimelata.</title>
        <authorList>
            <person name="Wingfield B.D."/>
            <person name="Bills G.F."/>
            <person name="Dong Y."/>
            <person name="Huang W."/>
            <person name="Nel W.J."/>
            <person name="Swalarsk-Parry B.S."/>
            <person name="Vaghefi N."/>
            <person name="Wilken P.M."/>
            <person name="An Z."/>
            <person name="de Beer Z.W."/>
            <person name="De Vos L."/>
            <person name="Chen L."/>
            <person name="Duong T.A."/>
            <person name="Gao Y."/>
            <person name="Hammerbacher A."/>
            <person name="Kikkert J.R."/>
            <person name="Li Y."/>
            <person name="Li H."/>
            <person name="Li K."/>
            <person name="Li Q."/>
            <person name="Liu X."/>
            <person name="Ma X."/>
            <person name="Naidoo K."/>
            <person name="Pethybridge S.J."/>
            <person name="Sun J."/>
            <person name="Steenkamp E.T."/>
            <person name="van der Nest M.A."/>
            <person name="van Wyk S."/>
            <person name="Wingfield M.J."/>
            <person name="Xiong C."/>
            <person name="Yue Q."/>
            <person name="Zhang X."/>
        </authorList>
    </citation>
    <scope>NUCLEOTIDE SEQUENCE [LARGE SCALE GENOMIC DNA]</scope>
    <source>
        <strain evidence="4 5">DSM 5745</strain>
    </source>
</reference>
<feature type="region of interest" description="Disordered" evidence="2">
    <location>
        <begin position="109"/>
        <end position="236"/>
    </location>
</feature>
<dbReference type="STRING" id="1810919.A0A3D8R9L1"/>
<feature type="compositionally biased region" description="Low complexity" evidence="2">
    <location>
        <begin position="173"/>
        <end position="197"/>
    </location>
</feature>
<organism evidence="4 5">
    <name type="scientific">Aspergillus mulundensis</name>
    <dbReference type="NCBI Taxonomy" id="1810919"/>
    <lineage>
        <taxon>Eukaryota</taxon>
        <taxon>Fungi</taxon>
        <taxon>Dikarya</taxon>
        <taxon>Ascomycota</taxon>
        <taxon>Pezizomycotina</taxon>
        <taxon>Eurotiomycetes</taxon>
        <taxon>Eurotiomycetidae</taxon>
        <taxon>Eurotiales</taxon>
        <taxon>Aspergillaceae</taxon>
        <taxon>Aspergillus</taxon>
        <taxon>Aspergillus subgen. Nidulantes</taxon>
    </lineage>
</organism>
<dbReference type="GO" id="GO:0008270">
    <property type="term" value="F:zinc ion binding"/>
    <property type="evidence" value="ECO:0007669"/>
    <property type="project" value="UniProtKB-KW"/>
</dbReference>
<dbReference type="EMBL" id="PVWQ01000010">
    <property type="protein sequence ID" value="RDW70739.1"/>
    <property type="molecule type" value="Genomic_DNA"/>
</dbReference>
<evidence type="ECO:0000313" key="5">
    <source>
        <dbReference type="Proteomes" id="UP000256690"/>
    </source>
</evidence>
<dbReference type="AlphaFoldDB" id="A0A3D8R9L1"/>
<keyword evidence="1" id="KW-0862">Zinc</keyword>
<feature type="domain" description="C3H1-type" evidence="3">
    <location>
        <begin position="239"/>
        <end position="268"/>
    </location>
</feature>
<dbReference type="PROSITE" id="PS50103">
    <property type="entry name" value="ZF_C3H1"/>
    <property type="match status" value="1"/>
</dbReference>
<feature type="region of interest" description="Disordered" evidence="2">
    <location>
        <begin position="301"/>
        <end position="329"/>
    </location>
</feature>
<dbReference type="RefSeq" id="XP_026601270.1">
    <property type="nucleotide sequence ID" value="XM_026750266.1"/>
</dbReference>
<dbReference type="Proteomes" id="UP000256690">
    <property type="component" value="Unassembled WGS sequence"/>
</dbReference>
<feature type="zinc finger region" description="C3H1-type" evidence="1">
    <location>
        <begin position="239"/>
        <end position="268"/>
    </location>
</feature>
<protein>
    <recommendedName>
        <fullName evidence="3">C3H1-type domain-containing protein</fullName>
    </recommendedName>
</protein>
<feature type="compositionally biased region" description="Polar residues" evidence="2">
    <location>
        <begin position="125"/>
        <end position="134"/>
    </location>
</feature>
<dbReference type="InterPro" id="IPR000571">
    <property type="entry name" value="Znf_CCCH"/>
</dbReference>
<evidence type="ECO:0000313" key="4">
    <source>
        <dbReference type="EMBL" id="RDW70739.1"/>
    </source>
</evidence>
<evidence type="ECO:0000256" key="2">
    <source>
        <dbReference type="SAM" id="MobiDB-lite"/>
    </source>
</evidence>
<name>A0A3D8R9L1_9EURO</name>
<feature type="compositionally biased region" description="Low complexity" evidence="2">
    <location>
        <begin position="223"/>
        <end position="234"/>
    </location>
</feature>
<feature type="region of interest" description="Disordered" evidence="2">
    <location>
        <begin position="367"/>
        <end position="435"/>
    </location>
</feature>
<feature type="compositionally biased region" description="Basic and acidic residues" evidence="2">
    <location>
        <begin position="367"/>
        <end position="385"/>
    </location>
</feature>
<keyword evidence="1" id="KW-0479">Metal-binding</keyword>
<comment type="caution">
    <text evidence="4">The sequence shown here is derived from an EMBL/GenBank/DDBJ whole genome shotgun (WGS) entry which is preliminary data.</text>
</comment>
<keyword evidence="5" id="KW-1185">Reference proteome</keyword>
<sequence>MAGSQRERAASKRRPPVVWDHRKDKFMLLALFSQLNIKTADFDQLADVLGSEVYSASALRRRFKELREAATEVFDDRQDRNADVSIVENHRDHDDDILEFFRDRPAVQRVAPNLPTSPQPRIRSSPVSELSASSKEPAPPRGLELFAQPTPPSSASSTRTRPEIISYARPESSRSTLATTSASKNKSPAKSSNLKSNTQHSPNSSGKKRKRAEDDLPKISTSNNNGQDGNNQRNAHTCDDRKVFCSYWIRNGECDFMQQGCIYKHEMPHDLATLERLGFNDIPRWYRKKYRISSLKKKSAESPQAKVKVNEPPRIKPSMGSGTDASFGQDDDEWDWDYRALPKSPGSSVVYLGNPSGASSPLASMLERDARPTQDPEASRSRPAEPWRLSTIQISQSSSGAKPVSSSEPSKKWPSGIPPAAPKRLWLSDMPRVTR</sequence>
<proteinExistence type="predicted"/>
<gene>
    <name evidence="4" type="ORF">DSM5745_08250</name>
</gene>
<keyword evidence="1" id="KW-0863">Zinc-finger</keyword>
<dbReference type="OrthoDB" id="4510819at2759"/>
<evidence type="ECO:0000259" key="3">
    <source>
        <dbReference type="PROSITE" id="PS50103"/>
    </source>
</evidence>